<dbReference type="AlphaFoldDB" id="U4LMT4"/>
<reference evidence="4 5" key="1">
    <citation type="journal article" date="2013" name="PLoS Genet.">
        <title>The genome and development-dependent transcriptomes of Pyronema confluens: a window into fungal evolution.</title>
        <authorList>
            <person name="Traeger S."/>
            <person name="Altegoer F."/>
            <person name="Freitag M."/>
            <person name="Gabaldon T."/>
            <person name="Kempken F."/>
            <person name="Kumar A."/>
            <person name="Marcet-Houben M."/>
            <person name="Poggeler S."/>
            <person name="Stajich J.E."/>
            <person name="Nowrousian M."/>
        </authorList>
    </citation>
    <scope>NUCLEOTIDE SEQUENCE [LARGE SCALE GENOMIC DNA]</scope>
    <source>
        <strain evidence="5">CBS 100304</strain>
        <tissue evidence="4">Vegetative mycelium</tissue>
    </source>
</reference>
<dbReference type="Pfam" id="PF24883">
    <property type="entry name" value="NPHP3_N"/>
    <property type="match status" value="1"/>
</dbReference>
<dbReference type="Proteomes" id="UP000018144">
    <property type="component" value="Unassembled WGS sequence"/>
</dbReference>
<keyword evidence="5" id="KW-1185">Reference proteome</keyword>
<accession>U4LMT4</accession>
<dbReference type="PANTHER" id="PTHR10039">
    <property type="entry name" value="AMELOGENIN"/>
    <property type="match status" value="1"/>
</dbReference>
<dbReference type="SUPFAM" id="SSF52540">
    <property type="entry name" value="P-loop containing nucleoside triphosphate hydrolases"/>
    <property type="match status" value="1"/>
</dbReference>
<dbReference type="Pfam" id="PF12796">
    <property type="entry name" value="Ank_2"/>
    <property type="match status" value="1"/>
</dbReference>
<name>U4LMT4_PYROM</name>
<feature type="domain" description="Nephrocystin 3-like N-terminal" evidence="3">
    <location>
        <begin position="309"/>
        <end position="488"/>
    </location>
</feature>
<evidence type="ECO:0000313" key="4">
    <source>
        <dbReference type="EMBL" id="CCX33253.1"/>
    </source>
</evidence>
<dbReference type="PANTHER" id="PTHR10039:SF14">
    <property type="entry name" value="NACHT DOMAIN-CONTAINING PROTEIN"/>
    <property type="match status" value="1"/>
</dbReference>
<sequence>MGGAFSTPDPDPSAPAISDPPPRKDSHTFRIQALDFSVTEPQLRAWLTELSKSASESGANIQALSLSPHNDTKTATVTFAQVPAEFKFEKSVLQKELLAKIGNGSECKHCEVLIDSKFIGITPLYCGANPEVDIVAVPGLGAHAFGTWKGRNGYKMWLRDFLPKDKAFEKARILLYGYRSDLKGNTSKDSIQDYARRLLMQLQHVRSKGEELEGGVWEKSGPLIRLVTMESATYAVPKEAFHDQISLDADHSEMVKYDNPFEERYIAVLTRLRECVQRVPEFMGAGPKGSLYHADYSTYRSNVAKHHQGTLGWVLEHERYKHWIHLDDTDNSRFLWISGNPGCGKTVLSKFLLDSVEDSVKTQGLARKQPVLYFFFDDKYDKQKSAVSLLRALLHQILGQLPALIDHVMPDYISQGTNMVESLGTLWKIFRAVTTDRKYLDGVYIFVDALDECDETSRENLLTYFGQHFNDISKDSDSIFLKVVATSRPYPRIERSLPSDFCIRLKTEDAEGRINEDISSMEIHADGMFLRAALVIEDLRETPLKEIRNKLKTIPSGIDALYRNLLDRLGQRPNIAKMASKILMWVVNAARPMKIQELAWACTTERSHEAASSVDAKLIEYFRIDIKHCGPILKVAAKGGQEDIVRFLVNEAEINAKGGHIMGDALDAAVRSRNVPIVRFLFEKGANPNTRRLDVSDFAIFAAYFQNALHLAIALNEEDIVGLLIENGTYVYSNAWYHSNCLELALFVAHHRNTSTARNIATIIQQYFPTEDLGSGGMSSEVWHDARDCNDRDSNGRD</sequence>
<dbReference type="Gene3D" id="1.25.40.20">
    <property type="entry name" value="Ankyrin repeat-containing domain"/>
    <property type="match status" value="1"/>
</dbReference>
<keyword evidence="1" id="KW-0677">Repeat</keyword>
<dbReference type="eggNOG" id="ENOG502SPVX">
    <property type="taxonomic scope" value="Eukaryota"/>
</dbReference>
<protein>
    <submittedName>
        <fullName evidence="4">Similar to Vegetative incompatibility protein HET-E-1 acc. no. Q00808</fullName>
    </submittedName>
</protein>
<dbReference type="Gene3D" id="3.40.50.300">
    <property type="entry name" value="P-loop containing nucleotide triphosphate hydrolases"/>
    <property type="match status" value="1"/>
</dbReference>
<evidence type="ECO:0000256" key="1">
    <source>
        <dbReference type="ARBA" id="ARBA00022737"/>
    </source>
</evidence>
<proteinExistence type="predicted"/>
<dbReference type="SUPFAM" id="SSF48403">
    <property type="entry name" value="Ankyrin repeat"/>
    <property type="match status" value="1"/>
</dbReference>
<gene>
    <name evidence="4" type="ORF">PCON_14293</name>
</gene>
<dbReference type="InterPro" id="IPR027417">
    <property type="entry name" value="P-loop_NTPase"/>
</dbReference>
<evidence type="ECO:0000259" key="3">
    <source>
        <dbReference type="Pfam" id="PF24883"/>
    </source>
</evidence>
<dbReference type="InterPro" id="IPR036770">
    <property type="entry name" value="Ankyrin_rpt-contain_sf"/>
</dbReference>
<evidence type="ECO:0000313" key="5">
    <source>
        <dbReference type="Proteomes" id="UP000018144"/>
    </source>
</evidence>
<dbReference type="InterPro" id="IPR056884">
    <property type="entry name" value="NPHP3-like_N"/>
</dbReference>
<dbReference type="OrthoDB" id="194358at2759"/>
<dbReference type="STRING" id="1076935.U4LMT4"/>
<organism evidence="4 5">
    <name type="scientific">Pyronema omphalodes (strain CBS 100304)</name>
    <name type="common">Pyronema confluens</name>
    <dbReference type="NCBI Taxonomy" id="1076935"/>
    <lineage>
        <taxon>Eukaryota</taxon>
        <taxon>Fungi</taxon>
        <taxon>Dikarya</taxon>
        <taxon>Ascomycota</taxon>
        <taxon>Pezizomycotina</taxon>
        <taxon>Pezizomycetes</taxon>
        <taxon>Pezizales</taxon>
        <taxon>Pyronemataceae</taxon>
        <taxon>Pyronema</taxon>
    </lineage>
</organism>
<dbReference type="SMART" id="SM00248">
    <property type="entry name" value="ANK"/>
    <property type="match status" value="3"/>
</dbReference>
<dbReference type="EMBL" id="HF936042">
    <property type="protein sequence ID" value="CCX33253.1"/>
    <property type="molecule type" value="Genomic_DNA"/>
</dbReference>
<dbReference type="InterPro" id="IPR002110">
    <property type="entry name" value="Ankyrin_rpt"/>
</dbReference>
<evidence type="ECO:0000256" key="2">
    <source>
        <dbReference type="SAM" id="MobiDB-lite"/>
    </source>
</evidence>
<feature type="region of interest" description="Disordered" evidence="2">
    <location>
        <begin position="1"/>
        <end position="25"/>
    </location>
</feature>